<dbReference type="PANTHER" id="PTHR43344">
    <property type="entry name" value="PHOSPHOSERINE PHOSPHATASE"/>
    <property type="match status" value="1"/>
</dbReference>
<dbReference type="GO" id="GO:0000287">
    <property type="term" value="F:magnesium ion binding"/>
    <property type="evidence" value="ECO:0007669"/>
    <property type="project" value="TreeGrafter"/>
</dbReference>
<comment type="pathway">
    <text evidence="2">Amino-acid biosynthesis; L-serine biosynthesis; L-serine from 3-phospho-D-glycerate: step 3/3.</text>
</comment>
<proteinExistence type="predicted"/>
<dbReference type="InterPro" id="IPR050582">
    <property type="entry name" value="HAD-like_SerB"/>
</dbReference>
<keyword evidence="5" id="KW-0479">Metal-binding</keyword>
<accession>A0A291R1H0</accession>
<keyword evidence="7" id="KW-0460">Magnesium</keyword>
<evidence type="ECO:0000256" key="10">
    <source>
        <dbReference type="ARBA" id="ARBA00048523"/>
    </source>
</evidence>
<dbReference type="GO" id="GO:0005737">
    <property type="term" value="C:cytoplasm"/>
    <property type="evidence" value="ECO:0007669"/>
    <property type="project" value="TreeGrafter"/>
</dbReference>
<dbReference type="Pfam" id="PF12710">
    <property type="entry name" value="HAD"/>
    <property type="match status" value="1"/>
</dbReference>
<keyword evidence="8" id="KW-0718">Serine biosynthesis</keyword>
<comment type="cofactor">
    <cofactor evidence="1">
        <name>Mg(2+)</name>
        <dbReference type="ChEBI" id="CHEBI:18420"/>
    </cofactor>
</comment>
<evidence type="ECO:0000256" key="4">
    <source>
        <dbReference type="ARBA" id="ARBA00022605"/>
    </source>
</evidence>
<dbReference type="EC" id="3.1.3.3" evidence="3"/>
<keyword evidence="6" id="KW-0378">Hydrolase</keyword>
<name>A0A291R1H0_9BACT</name>
<keyword evidence="4" id="KW-0028">Amino-acid biosynthesis</keyword>
<feature type="compositionally biased region" description="Basic and acidic residues" evidence="11">
    <location>
        <begin position="1"/>
        <end position="11"/>
    </location>
</feature>
<dbReference type="InterPro" id="IPR036412">
    <property type="entry name" value="HAD-like_sf"/>
</dbReference>
<evidence type="ECO:0000256" key="11">
    <source>
        <dbReference type="SAM" id="MobiDB-lite"/>
    </source>
</evidence>
<feature type="compositionally biased region" description="Polar residues" evidence="11">
    <location>
        <begin position="12"/>
        <end position="24"/>
    </location>
</feature>
<dbReference type="GO" id="GO:0036424">
    <property type="term" value="F:L-phosphoserine phosphatase activity"/>
    <property type="evidence" value="ECO:0007669"/>
    <property type="project" value="TreeGrafter"/>
</dbReference>
<evidence type="ECO:0000256" key="3">
    <source>
        <dbReference type="ARBA" id="ARBA00012640"/>
    </source>
</evidence>
<dbReference type="SUPFAM" id="SSF56784">
    <property type="entry name" value="HAD-like"/>
    <property type="match status" value="1"/>
</dbReference>
<dbReference type="InterPro" id="IPR023214">
    <property type="entry name" value="HAD_sf"/>
</dbReference>
<dbReference type="Proteomes" id="UP000220133">
    <property type="component" value="Chromosome"/>
</dbReference>
<dbReference type="PANTHER" id="PTHR43344:SF2">
    <property type="entry name" value="PHOSPHOSERINE PHOSPHATASE"/>
    <property type="match status" value="1"/>
</dbReference>
<gene>
    <name evidence="12" type="ORF">COR50_18910</name>
</gene>
<dbReference type="GO" id="GO:0006564">
    <property type="term" value="P:L-serine biosynthetic process"/>
    <property type="evidence" value="ECO:0007669"/>
    <property type="project" value="UniProtKB-KW"/>
</dbReference>
<dbReference type="EMBL" id="CP023777">
    <property type="protein sequence ID" value="ATL49953.1"/>
    <property type="molecule type" value="Genomic_DNA"/>
</dbReference>
<evidence type="ECO:0000256" key="1">
    <source>
        <dbReference type="ARBA" id="ARBA00001946"/>
    </source>
</evidence>
<dbReference type="Gene3D" id="3.40.50.1000">
    <property type="entry name" value="HAD superfamily/HAD-like"/>
    <property type="match status" value="1"/>
</dbReference>
<reference evidence="12 13" key="1">
    <citation type="submission" date="2017-10" db="EMBL/GenBank/DDBJ databases">
        <title>Paenichitinophaga pekingensis gen. nov., sp. nov., isolated from activated sludge.</title>
        <authorList>
            <person name="Jin D."/>
            <person name="Kong X."/>
            <person name="Deng Y."/>
            <person name="Bai Z."/>
        </authorList>
    </citation>
    <scope>NUCLEOTIDE SEQUENCE [LARGE SCALE GENOMIC DNA]</scope>
    <source>
        <strain evidence="12 13">13</strain>
    </source>
</reference>
<organism evidence="12 13">
    <name type="scientific">Chitinophaga caeni</name>
    <dbReference type="NCBI Taxonomy" id="2029983"/>
    <lineage>
        <taxon>Bacteria</taxon>
        <taxon>Pseudomonadati</taxon>
        <taxon>Bacteroidota</taxon>
        <taxon>Chitinophagia</taxon>
        <taxon>Chitinophagales</taxon>
        <taxon>Chitinophagaceae</taxon>
        <taxon>Chitinophaga</taxon>
    </lineage>
</organism>
<evidence type="ECO:0000256" key="7">
    <source>
        <dbReference type="ARBA" id="ARBA00022842"/>
    </source>
</evidence>
<dbReference type="KEGG" id="cbae:COR50_18910"/>
<dbReference type="OrthoDB" id="9799365at2"/>
<comment type="catalytic activity">
    <reaction evidence="10">
        <text>O-phospho-D-serine + H2O = D-serine + phosphate</text>
        <dbReference type="Rhea" id="RHEA:24873"/>
        <dbReference type="ChEBI" id="CHEBI:15377"/>
        <dbReference type="ChEBI" id="CHEBI:35247"/>
        <dbReference type="ChEBI" id="CHEBI:43474"/>
        <dbReference type="ChEBI" id="CHEBI:58680"/>
        <dbReference type="EC" id="3.1.3.3"/>
    </reaction>
</comment>
<sequence>MSSCMDVKKQPDSTAGTITGTTNIDPLPSWNEGPLKTNILNFVTESIDSSGENFITVEDRVAVFDNDGTLWSEQPVYFQFFFAMDQVRGMAATHPAWSKTEPYKSVINHDLKSLMAQGEKGLMKILGTSHSGMTSTEFENMVTKWIDTAVHPLEKKKYKDLVFLPMIELIRFLQDHDYTVYIVSGGETAFMRPWVTEAYGIPRDRVIGSNLKLEFQWQGDEPVLMRLPAVEFNDDGVGKPMSIDRIIGRKPVAAFGNSDGDLPMLQWTASNPKYKSLMMIVHHTDSTREFAYDRESKIGRLDKALDWAKEHQWYLMDMQKDWKVVYKP</sequence>
<evidence type="ECO:0000256" key="8">
    <source>
        <dbReference type="ARBA" id="ARBA00023299"/>
    </source>
</evidence>
<evidence type="ECO:0000256" key="5">
    <source>
        <dbReference type="ARBA" id="ARBA00022723"/>
    </source>
</evidence>
<feature type="region of interest" description="Disordered" evidence="11">
    <location>
        <begin position="1"/>
        <end position="25"/>
    </location>
</feature>
<evidence type="ECO:0000313" key="12">
    <source>
        <dbReference type="EMBL" id="ATL49953.1"/>
    </source>
</evidence>
<evidence type="ECO:0000313" key="13">
    <source>
        <dbReference type="Proteomes" id="UP000220133"/>
    </source>
</evidence>
<dbReference type="AlphaFoldDB" id="A0A291R1H0"/>
<evidence type="ECO:0000256" key="2">
    <source>
        <dbReference type="ARBA" id="ARBA00005135"/>
    </source>
</evidence>
<protein>
    <recommendedName>
        <fullName evidence="3">phosphoserine phosphatase</fullName>
        <ecNumber evidence="3">3.1.3.3</ecNumber>
    </recommendedName>
</protein>
<keyword evidence="13" id="KW-1185">Reference proteome</keyword>
<evidence type="ECO:0000256" key="9">
    <source>
        <dbReference type="ARBA" id="ARBA00048138"/>
    </source>
</evidence>
<evidence type="ECO:0000256" key="6">
    <source>
        <dbReference type="ARBA" id="ARBA00022801"/>
    </source>
</evidence>
<comment type="catalytic activity">
    <reaction evidence="9">
        <text>O-phospho-L-serine + H2O = L-serine + phosphate</text>
        <dbReference type="Rhea" id="RHEA:21208"/>
        <dbReference type="ChEBI" id="CHEBI:15377"/>
        <dbReference type="ChEBI" id="CHEBI:33384"/>
        <dbReference type="ChEBI" id="CHEBI:43474"/>
        <dbReference type="ChEBI" id="CHEBI:57524"/>
        <dbReference type="EC" id="3.1.3.3"/>
    </reaction>
</comment>